<dbReference type="SUPFAM" id="SSF81631">
    <property type="entry name" value="PAP/OAS1 substrate-binding domain"/>
    <property type="match status" value="1"/>
</dbReference>
<feature type="compositionally biased region" description="Basic residues" evidence="1">
    <location>
        <begin position="873"/>
        <end position="883"/>
    </location>
</feature>
<dbReference type="SUPFAM" id="SSF81301">
    <property type="entry name" value="Nucleotidyltransferase"/>
    <property type="match status" value="1"/>
</dbReference>
<feature type="region of interest" description="Disordered" evidence="1">
    <location>
        <begin position="600"/>
        <end position="622"/>
    </location>
</feature>
<gene>
    <name evidence="3" type="ORF">HDU87_004818</name>
</gene>
<dbReference type="Gene3D" id="1.10.1410.10">
    <property type="match status" value="1"/>
</dbReference>
<feature type="compositionally biased region" description="Low complexity" evidence="1">
    <location>
        <begin position="950"/>
        <end position="961"/>
    </location>
</feature>
<evidence type="ECO:0000313" key="3">
    <source>
        <dbReference type="EMBL" id="KAJ3176886.1"/>
    </source>
</evidence>
<dbReference type="GO" id="GO:0010605">
    <property type="term" value="P:negative regulation of macromolecule metabolic process"/>
    <property type="evidence" value="ECO:0007669"/>
    <property type="project" value="UniProtKB-ARBA"/>
</dbReference>
<feature type="compositionally biased region" description="Basic and acidic residues" evidence="1">
    <location>
        <begin position="939"/>
        <end position="949"/>
    </location>
</feature>
<evidence type="ECO:0000256" key="1">
    <source>
        <dbReference type="SAM" id="MobiDB-lite"/>
    </source>
</evidence>
<dbReference type="CDD" id="cd05402">
    <property type="entry name" value="NT_PAP_TUTase"/>
    <property type="match status" value="1"/>
</dbReference>
<dbReference type="Pfam" id="PF22600">
    <property type="entry name" value="MTPAP-like_central"/>
    <property type="match status" value="1"/>
</dbReference>
<dbReference type="GO" id="GO:0016779">
    <property type="term" value="F:nucleotidyltransferase activity"/>
    <property type="evidence" value="ECO:0007669"/>
    <property type="project" value="UniProtKB-ARBA"/>
</dbReference>
<keyword evidence="4" id="KW-1185">Reference proteome</keyword>
<dbReference type="PANTHER" id="PTHR12271:SF40">
    <property type="entry name" value="POLY(A) RNA POLYMERASE GLD2"/>
    <property type="match status" value="1"/>
</dbReference>
<feature type="compositionally biased region" description="Basic and acidic residues" evidence="1">
    <location>
        <begin position="846"/>
        <end position="860"/>
    </location>
</feature>
<feature type="compositionally biased region" description="Gly residues" evidence="1">
    <location>
        <begin position="899"/>
        <end position="908"/>
    </location>
</feature>
<dbReference type="EMBL" id="JADGJQ010000037">
    <property type="protein sequence ID" value="KAJ3176886.1"/>
    <property type="molecule type" value="Genomic_DNA"/>
</dbReference>
<feature type="compositionally biased region" description="Basic and acidic residues" evidence="1">
    <location>
        <begin position="600"/>
        <end position="616"/>
    </location>
</feature>
<proteinExistence type="predicted"/>
<dbReference type="GO" id="GO:0031123">
    <property type="term" value="P:RNA 3'-end processing"/>
    <property type="evidence" value="ECO:0007669"/>
    <property type="project" value="TreeGrafter"/>
</dbReference>
<comment type="caution">
    <text evidence="3">The sequence shown here is derived from an EMBL/GenBank/DDBJ whole genome shotgun (WGS) entry which is preliminary data.</text>
</comment>
<accession>A0AAD5TN86</accession>
<organism evidence="3 4">
    <name type="scientific">Geranomyces variabilis</name>
    <dbReference type="NCBI Taxonomy" id="109894"/>
    <lineage>
        <taxon>Eukaryota</taxon>
        <taxon>Fungi</taxon>
        <taxon>Fungi incertae sedis</taxon>
        <taxon>Chytridiomycota</taxon>
        <taxon>Chytridiomycota incertae sedis</taxon>
        <taxon>Chytridiomycetes</taxon>
        <taxon>Spizellomycetales</taxon>
        <taxon>Powellomycetaceae</taxon>
        <taxon>Geranomyces</taxon>
    </lineage>
</organism>
<dbReference type="PANTHER" id="PTHR12271">
    <property type="entry name" value="POLY A POLYMERASE CID PAP -RELATED"/>
    <property type="match status" value="1"/>
</dbReference>
<dbReference type="AlphaFoldDB" id="A0AAD5TN86"/>
<protein>
    <recommendedName>
        <fullName evidence="2">Poly(A) RNA polymerase mitochondrial-like central palm domain-containing protein</fullName>
    </recommendedName>
</protein>
<dbReference type="InterPro" id="IPR043519">
    <property type="entry name" value="NT_sf"/>
</dbReference>
<evidence type="ECO:0000313" key="4">
    <source>
        <dbReference type="Proteomes" id="UP001212152"/>
    </source>
</evidence>
<dbReference type="InterPro" id="IPR054708">
    <property type="entry name" value="MTPAP-like_central"/>
</dbReference>
<dbReference type="Gene3D" id="3.30.460.10">
    <property type="entry name" value="Beta Polymerase, domain 2"/>
    <property type="match status" value="1"/>
</dbReference>
<evidence type="ECO:0000259" key="2">
    <source>
        <dbReference type="Pfam" id="PF22600"/>
    </source>
</evidence>
<sequence>MAAHIRGKIWRGLENIGYTAIIESRAAGRSVLSIESLGCMAQCALEQGTFVQDFIAEELKHFALGEVKAALAEELAYRALAVVQGITGTEVLAAMSTEVAIVAVADHRRFRMSLPADRPGWLTTVPWGKRSGRAILLTTEDLTVAQKARALALGKKKLELRGGVVANAALGVKAPDCRARAIAAIGMRFRDIFSAAAPSTSRTDHKDRIFWRLQAVFNEEFPNLRGHLEFFGSSANGLEIKSSDVNFSLRVNWSEVAESLAEIPDVEVLAEALKRRDYFKEVTFIQARVPTCRFQDLESGLSCSVNFGDDLGMANSKLLRAYANYDARVPRLICLLKLWAQERQLDAAAGGLTGYALSLMAINFLQLQGVVPCLQDGNDGSNEDRLVVAKLSSSRTVGAQRWATRNVRIPANDNGPLKDDPTVFLVDTSFGTAQKGLTLSPGEVWTGEDSVPALFFRFVAHYGWDFRYAQKPVPSVRTGTVLKDIPSELSGCAANKGPALVVEDPFQPDRNTAATLKDLTIFVNEARRAANVLMGGPAQQQSVSDAVEELLRPRLADLRRRAKLAAKAAKQSQESEKTPEPEPLVYELVGFETVMQLERTSRPVKRDWSQPRRACSETRQSPVRLSTLITASSSTQCETISSSATPSKPTKVTPVLRLSDILFTWDVGGSNEAAPFAEDAKAVCAPMEPEYPTTATSYQVPVSHDYAVIATRGPLHQRPVSFHDYGRMDQDYATFMARRLPHERPRTPFGEYGRMDEGFDTIMAYGPQSYERPILVDERATTMDMDKSTTYVTRQESSYARPAAFFDAYSPINYCESTIVTHDESHERPISISSGEHATPPMAADHQSRIVTHLESRERLGGASPSPAGQQPARKRRNSRRGSRGGGRGRGGRGRKPNTGGGGGGGDAGPTINDINDTGRDLNRSWRRADHGGTTGGGDHVRTGGRDGRASAAGGSHARPGAGDGRNSASGGGHARTGGRDGRTSATGGGGRASRNVQR</sequence>
<feature type="domain" description="Poly(A) RNA polymerase mitochondrial-like central palm" evidence="2">
    <location>
        <begin position="189"/>
        <end position="323"/>
    </location>
</feature>
<name>A0AAD5TN86_9FUNG</name>
<reference evidence="3" key="1">
    <citation type="submission" date="2020-05" db="EMBL/GenBank/DDBJ databases">
        <title>Phylogenomic resolution of chytrid fungi.</title>
        <authorList>
            <person name="Stajich J.E."/>
            <person name="Amses K."/>
            <person name="Simmons R."/>
            <person name="Seto K."/>
            <person name="Myers J."/>
            <person name="Bonds A."/>
            <person name="Quandt C.A."/>
            <person name="Barry K."/>
            <person name="Liu P."/>
            <person name="Grigoriev I."/>
            <person name="Longcore J.E."/>
            <person name="James T.Y."/>
        </authorList>
    </citation>
    <scope>NUCLEOTIDE SEQUENCE</scope>
    <source>
        <strain evidence="3">JEL0379</strain>
    </source>
</reference>
<feature type="region of interest" description="Disordered" evidence="1">
    <location>
        <begin position="825"/>
        <end position="999"/>
    </location>
</feature>
<feature type="compositionally biased region" description="Basic and acidic residues" evidence="1">
    <location>
        <begin position="917"/>
        <end position="931"/>
    </location>
</feature>
<dbReference type="Proteomes" id="UP001212152">
    <property type="component" value="Unassembled WGS sequence"/>
</dbReference>